<proteinExistence type="predicted"/>
<feature type="region of interest" description="Disordered" evidence="1">
    <location>
        <begin position="238"/>
        <end position="325"/>
    </location>
</feature>
<evidence type="ECO:0000256" key="2">
    <source>
        <dbReference type="SAM" id="SignalP"/>
    </source>
</evidence>
<keyword evidence="4" id="KW-1185">Reference proteome</keyword>
<dbReference type="AlphaFoldDB" id="A0A1D1UJ93"/>
<organism evidence="3 4">
    <name type="scientific">Ramazzottius varieornatus</name>
    <name type="common">Water bear</name>
    <name type="synonym">Tardigrade</name>
    <dbReference type="NCBI Taxonomy" id="947166"/>
    <lineage>
        <taxon>Eukaryota</taxon>
        <taxon>Metazoa</taxon>
        <taxon>Ecdysozoa</taxon>
        <taxon>Tardigrada</taxon>
        <taxon>Eutardigrada</taxon>
        <taxon>Parachela</taxon>
        <taxon>Hypsibioidea</taxon>
        <taxon>Ramazzottiidae</taxon>
        <taxon>Ramazzottius</taxon>
    </lineage>
</organism>
<evidence type="ECO:0000313" key="4">
    <source>
        <dbReference type="Proteomes" id="UP000186922"/>
    </source>
</evidence>
<evidence type="ECO:0000256" key="1">
    <source>
        <dbReference type="SAM" id="MobiDB-lite"/>
    </source>
</evidence>
<feature type="compositionally biased region" description="Gly residues" evidence="1">
    <location>
        <begin position="60"/>
        <end position="81"/>
    </location>
</feature>
<comment type="caution">
    <text evidence="3">The sequence shown here is derived from an EMBL/GenBank/DDBJ whole genome shotgun (WGS) entry which is preliminary data.</text>
</comment>
<feature type="region of interest" description="Disordered" evidence="1">
    <location>
        <begin position="162"/>
        <end position="203"/>
    </location>
</feature>
<keyword evidence="2" id="KW-0732">Signal</keyword>
<evidence type="ECO:0000313" key="3">
    <source>
        <dbReference type="EMBL" id="GAU87682.1"/>
    </source>
</evidence>
<feature type="chain" id="PRO_5008897277" evidence="2">
    <location>
        <begin position="29"/>
        <end position="406"/>
    </location>
</feature>
<feature type="region of interest" description="Disordered" evidence="1">
    <location>
        <begin position="55"/>
        <end position="81"/>
    </location>
</feature>
<dbReference type="EMBL" id="BDGG01000001">
    <property type="protein sequence ID" value="GAU87682.1"/>
    <property type="molecule type" value="Genomic_DNA"/>
</dbReference>
<accession>A0A1D1UJ93</accession>
<feature type="compositionally biased region" description="Polar residues" evidence="1">
    <location>
        <begin position="238"/>
        <end position="292"/>
    </location>
</feature>
<reference evidence="3 4" key="1">
    <citation type="journal article" date="2016" name="Nat. Commun.">
        <title>Extremotolerant tardigrade genome and improved radiotolerance of human cultured cells by tardigrade-unique protein.</title>
        <authorList>
            <person name="Hashimoto T."/>
            <person name="Horikawa D.D."/>
            <person name="Saito Y."/>
            <person name="Kuwahara H."/>
            <person name="Kozuka-Hata H."/>
            <person name="Shin-I T."/>
            <person name="Minakuchi Y."/>
            <person name="Ohishi K."/>
            <person name="Motoyama A."/>
            <person name="Aizu T."/>
            <person name="Enomoto A."/>
            <person name="Kondo K."/>
            <person name="Tanaka S."/>
            <person name="Hara Y."/>
            <person name="Koshikawa S."/>
            <person name="Sagara H."/>
            <person name="Miura T."/>
            <person name="Yokobori S."/>
            <person name="Miyagawa K."/>
            <person name="Suzuki Y."/>
            <person name="Kubo T."/>
            <person name="Oyama M."/>
            <person name="Kohara Y."/>
            <person name="Fujiyama A."/>
            <person name="Arakawa K."/>
            <person name="Katayama T."/>
            <person name="Toyoda A."/>
            <person name="Kunieda T."/>
        </authorList>
    </citation>
    <scope>NUCLEOTIDE SEQUENCE [LARGE SCALE GENOMIC DNA]</scope>
    <source>
        <strain evidence="3 4">YOKOZUNA-1</strain>
    </source>
</reference>
<name>A0A1D1UJ93_RAMVA</name>
<gene>
    <name evidence="3" type="primary">RvY_00495-1</name>
    <name evidence="3" type="synonym">RvY_00495.1</name>
    <name evidence="3" type="ORF">RvY_00495</name>
</gene>
<feature type="compositionally biased region" description="Gly residues" evidence="1">
    <location>
        <begin position="162"/>
        <end position="171"/>
    </location>
</feature>
<sequence>MVFQNRSSWTWILLWSTLLLRNFQELCGAPSIGTPADEDSSFDLDKIAAASNRDCQGQEAVGGPGGDAEAGPGGNAHGGAGGKAKAGSNCVGIGGKGGTAIAGRPAGADKVGGEAYGGKGGDGHGGDYAVGIGGPGGDAIGELGYGGDGGDGYGGKCAKGYGGKGGRGSAGRGKDGMGHPGTMVGCKRAAGNRDATGNPGETVDKTVDMQLNARLEPGGGIADLGNVTLPAITNQTFKSAPKAVSQQPDDSSINTEDGNQKNVAGNTQSEGNVTSTESQKTAKQNVDVSLQNKTEERNERQKFLSTLDEHSLGTLPEPAKQQEETSVSLLPMTTTPSNLTVEAKLGVDGTSALTTSTKDRHEIFTTISGDGEVKISDESQKVQSATPNTETSTAVAVTTSVTTKTV</sequence>
<dbReference type="Proteomes" id="UP000186922">
    <property type="component" value="Unassembled WGS sequence"/>
</dbReference>
<feature type="signal peptide" evidence="2">
    <location>
        <begin position="1"/>
        <end position="28"/>
    </location>
</feature>
<feature type="compositionally biased region" description="Basic and acidic residues" evidence="1">
    <location>
        <begin position="293"/>
        <end position="311"/>
    </location>
</feature>
<protein>
    <submittedName>
        <fullName evidence="3">Uncharacterized protein</fullName>
    </submittedName>
</protein>